<feature type="region of interest" description="Disordered" evidence="2">
    <location>
        <begin position="1"/>
        <end position="22"/>
    </location>
</feature>
<evidence type="ECO:0000259" key="3">
    <source>
        <dbReference type="PROSITE" id="PS50983"/>
    </source>
</evidence>
<dbReference type="NCBIfam" id="NF038402">
    <property type="entry name" value="TroA_like"/>
    <property type="match status" value="1"/>
</dbReference>
<dbReference type="Gene3D" id="3.40.50.1980">
    <property type="entry name" value="Nitrogenase molybdenum iron protein domain"/>
    <property type="match status" value="2"/>
</dbReference>
<keyword evidence="1" id="KW-0732">Signal</keyword>
<evidence type="ECO:0000313" key="4">
    <source>
        <dbReference type="EMBL" id="AGL87203.1"/>
    </source>
</evidence>
<dbReference type="Proteomes" id="UP000013940">
    <property type="component" value="Chromosome"/>
</dbReference>
<gene>
    <name evidence="4" type="primary">btuF</name>
    <name evidence="4" type="ORF">PFLCHA0_c54650</name>
</gene>
<feature type="region of interest" description="Disordered" evidence="2">
    <location>
        <begin position="69"/>
        <end position="125"/>
    </location>
</feature>
<name>A0A2C9EU53_PSEPH</name>
<dbReference type="PROSITE" id="PS50983">
    <property type="entry name" value="FE_B12_PBP"/>
    <property type="match status" value="1"/>
</dbReference>
<dbReference type="SUPFAM" id="SSF53807">
    <property type="entry name" value="Helical backbone' metal receptor"/>
    <property type="match status" value="1"/>
</dbReference>
<dbReference type="PANTHER" id="PTHR30535:SF34">
    <property type="entry name" value="MOLYBDATE-BINDING PROTEIN MOLA"/>
    <property type="match status" value="1"/>
</dbReference>
<dbReference type="PANTHER" id="PTHR30535">
    <property type="entry name" value="VITAMIN B12-BINDING PROTEIN"/>
    <property type="match status" value="1"/>
</dbReference>
<dbReference type="eggNOG" id="COG0614">
    <property type="taxonomic scope" value="Bacteria"/>
</dbReference>
<dbReference type="Pfam" id="PF01497">
    <property type="entry name" value="Peripla_BP_2"/>
    <property type="match status" value="1"/>
</dbReference>
<dbReference type="EMBL" id="CP003190">
    <property type="protein sequence ID" value="AGL87203.1"/>
    <property type="molecule type" value="Genomic_DNA"/>
</dbReference>
<dbReference type="AlphaFoldDB" id="A0A2C9EU53"/>
<accession>A0A2C9EU53</accession>
<evidence type="ECO:0000313" key="5">
    <source>
        <dbReference type="Proteomes" id="UP000013940"/>
    </source>
</evidence>
<dbReference type="GO" id="GO:0071281">
    <property type="term" value="P:cellular response to iron ion"/>
    <property type="evidence" value="ECO:0007669"/>
    <property type="project" value="TreeGrafter"/>
</dbReference>
<dbReference type="HOGENOM" id="CLU_674157_0_0_6"/>
<sequence>MTARDPGPSQAAPDRQLVAIPGPGPVAVVRDQRAVRPGRAHPAGAGDAVLHCRGGIDVRQPALLRRLQARPDRHPESPGHSRGTGGLDQPCGQPAGGVPGGVAAGLDRHPGSVRRPGSGAADASGGVHGGAVLPLSHSASTGLMLRWLAVLCLLASVPALAAQRVVSLAPSLSEIVVELGAAELLVGVLDAGERPAPLKDLPSVWRYGQLDIERLLSLKPDLLLLWPGSVGPAQRDQLARLGIPTLVAEPHDFPQLTAQIAEIGERLGRPAAGRELAAELNGQLAALRVRYHREPPLPVFYQVWDQPLYTVGGGQIISEALSVCGARNVFADQQLPAPQVSIESVLQRNPQAILATVQGQLDAWKAWPQIAAVQQGRLLLVRDKGLERPSGQMIAATAKLCALIAPER</sequence>
<evidence type="ECO:0000256" key="1">
    <source>
        <dbReference type="ARBA" id="ARBA00022729"/>
    </source>
</evidence>
<evidence type="ECO:0000256" key="2">
    <source>
        <dbReference type="SAM" id="MobiDB-lite"/>
    </source>
</evidence>
<dbReference type="InterPro" id="IPR050902">
    <property type="entry name" value="ABC_Transporter_SBP"/>
</dbReference>
<dbReference type="CDD" id="cd01144">
    <property type="entry name" value="BtuF"/>
    <property type="match status" value="1"/>
</dbReference>
<dbReference type="KEGG" id="pprc:PFLCHA0_c54650"/>
<protein>
    <submittedName>
        <fullName evidence="4">Vitamin B12-binding protein BtuF</fullName>
    </submittedName>
</protein>
<proteinExistence type="predicted"/>
<reference evidence="5" key="1">
    <citation type="journal article" date="2014" name="Genome Announc.">
        <title>Full-genome sequence of the plant growth-promoting bacterium Pseudomonas protegens CHA0.</title>
        <authorList>
            <person name="Jousset A."/>
            <person name="Schuldes J."/>
            <person name="Keel C."/>
            <person name="Maurhofer M."/>
            <person name="Daniel R."/>
            <person name="Scheu S."/>
            <person name="Thuermer A."/>
        </authorList>
    </citation>
    <scope>NUCLEOTIDE SEQUENCE [LARGE SCALE GENOMIC DNA]</scope>
    <source>
        <strain evidence="5">DSM 19095 / LMG 27888 / CFBP 6595 / CHA0</strain>
    </source>
</reference>
<dbReference type="InterPro" id="IPR054828">
    <property type="entry name" value="Vit_B12_bind_prot"/>
</dbReference>
<dbReference type="InterPro" id="IPR002491">
    <property type="entry name" value="ABC_transptr_periplasmic_BD"/>
</dbReference>
<feature type="domain" description="Fe/B12 periplasmic-binding" evidence="3">
    <location>
        <begin position="164"/>
        <end position="408"/>
    </location>
</feature>
<organism evidence="4 5">
    <name type="scientific">Pseudomonas protegens (strain DSM 19095 / LMG 27888 / CFBP 6595 / CHA0)</name>
    <dbReference type="NCBI Taxonomy" id="1124983"/>
    <lineage>
        <taxon>Bacteria</taxon>
        <taxon>Pseudomonadati</taxon>
        <taxon>Pseudomonadota</taxon>
        <taxon>Gammaproteobacteria</taxon>
        <taxon>Pseudomonadales</taxon>
        <taxon>Pseudomonadaceae</taxon>
        <taxon>Pseudomonas</taxon>
    </lineage>
</organism>
<feature type="compositionally biased region" description="Gly residues" evidence="2">
    <location>
        <begin position="94"/>
        <end position="103"/>
    </location>
</feature>
<feature type="compositionally biased region" description="Basic and acidic residues" evidence="2">
    <location>
        <begin position="69"/>
        <end position="79"/>
    </location>
</feature>